<evidence type="ECO:0000313" key="1">
    <source>
        <dbReference type="EMBL" id="KAF9614983.1"/>
    </source>
</evidence>
<protein>
    <submittedName>
        <fullName evidence="1">Uncharacterized protein</fullName>
    </submittedName>
</protein>
<proteinExistence type="predicted"/>
<dbReference type="AlphaFoldDB" id="A0A835IFU9"/>
<dbReference type="EMBL" id="JADFTS010000003">
    <property type="protein sequence ID" value="KAF9614983.1"/>
    <property type="molecule type" value="Genomic_DNA"/>
</dbReference>
<organism evidence="1 2">
    <name type="scientific">Coptis chinensis</name>
    <dbReference type="NCBI Taxonomy" id="261450"/>
    <lineage>
        <taxon>Eukaryota</taxon>
        <taxon>Viridiplantae</taxon>
        <taxon>Streptophyta</taxon>
        <taxon>Embryophyta</taxon>
        <taxon>Tracheophyta</taxon>
        <taxon>Spermatophyta</taxon>
        <taxon>Magnoliopsida</taxon>
        <taxon>Ranunculales</taxon>
        <taxon>Ranunculaceae</taxon>
        <taxon>Coptidoideae</taxon>
        <taxon>Coptis</taxon>
    </lineage>
</organism>
<sequence length="148" mass="17120">MTIRRRKKGYGMSESTAVGARGLNNGKFSKYMSIGLMVPNMQAKVVNWNFGYVCLQAIVLEKLASPDLWHLSWNKERWYMSETHPFREGEIMFSRSQCRSWKPPTLFREYLGDLYAYNALLREEFIASQSKLDDLSVSSSRLELCLCG</sequence>
<name>A0A835IFU9_9MAGN</name>
<comment type="caution">
    <text evidence="1">The sequence shown here is derived from an EMBL/GenBank/DDBJ whole genome shotgun (WGS) entry which is preliminary data.</text>
</comment>
<reference evidence="1 2" key="1">
    <citation type="submission" date="2020-10" db="EMBL/GenBank/DDBJ databases">
        <title>The Coptis chinensis genome and diversification of protoberbering-type alkaloids.</title>
        <authorList>
            <person name="Wang B."/>
            <person name="Shu S."/>
            <person name="Song C."/>
            <person name="Liu Y."/>
        </authorList>
    </citation>
    <scope>NUCLEOTIDE SEQUENCE [LARGE SCALE GENOMIC DNA]</scope>
    <source>
        <strain evidence="1">HL-2020</strain>
        <tissue evidence="1">Leaf</tissue>
    </source>
</reference>
<dbReference type="SUPFAM" id="SSF56801">
    <property type="entry name" value="Acetyl-CoA synthetase-like"/>
    <property type="match status" value="1"/>
</dbReference>
<accession>A0A835IFU9</accession>
<evidence type="ECO:0000313" key="2">
    <source>
        <dbReference type="Proteomes" id="UP000631114"/>
    </source>
</evidence>
<dbReference type="Proteomes" id="UP000631114">
    <property type="component" value="Unassembled WGS sequence"/>
</dbReference>
<gene>
    <name evidence="1" type="ORF">IFM89_021413</name>
</gene>
<keyword evidence="2" id="KW-1185">Reference proteome</keyword>